<evidence type="ECO:0000313" key="1">
    <source>
        <dbReference type="EMBL" id="SLM31994.1"/>
    </source>
</evidence>
<name>A0A1W1HHP0_9BACT</name>
<sequence length="50" mass="5790">MSSYLKECRNSTSSNLIFFINTKIYKHLKLNNKFSISKTNLPSGTLPDYM</sequence>
<protein>
    <submittedName>
        <fullName evidence="1">Uncharacterized protein</fullName>
    </submittedName>
</protein>
<organism evidence="1 2">
    <name type="scientific">Desulfamplus magnetovallimortis</name>
    <dbReference type="NCBI Taxonomy" id="1246637"/>
    <lineage>
        <taxon>Bacteria</taxon>
        <taxon>Pseudomonadati</taxon>
        <taxon>Thermodesulfobacteriota</taxon>
        <taxon>Desulfobacteria</taxon>
        <taxon>Desulfobacterales</taxon>
        <taxon>Desulfobacteraceae</taxon>
        <taxon>Desulfamplus</taxon>
    </lineage>
</organism>
<keyword evidence="2" id="KW-1185">Reference proteome</keyword>
<accession>A0A1W1HHP0</accession>
<dbReference type="Proteomes" id="UP000191931">
    <property type="component" value="Unassembled WGS sequence"/>
</dbReference>
<proteinExistence type="predicted"/>
<gene>
    <name evidence="1" type="ORF">MTBBW1_520021</name>
</gene>
<dbReference type="EMBL" id="FWEV01000295">
    <property type="protein sequence ID" value="SLM31994.1"/>
    <property type="molecule type" value="Genomic_DNA"/>
</dbReference>
<dbReference type="STRING" id="1246637.MTBBW1_520021"/>
<dbReference type="AlphaFoldDB" id="A0A1W1HHP0"/>
<evidence type="ECO:0000313" key="2">
    <source>
        <dbReference type="Proteomes" id="UP000191931"/>
    </source>
</evidence>
<reference evidence="1 2" key="1">
    <citation type="submission" date="2017-03" db="EMBL/GenBank/DDBJ databases">
        <authorList>
            <person name="Afonso C.L."/>
            <person name="Miller P.J."/>
            <person name="Scott M.A."/>
            <person name="Spackman E."/>
            <person name="Goraichik I."/>
            <person name="Dimitrov K.M."/>
            <person name="Suarez D.L."/>
            <person name="Swayne D.E."/>
        </authorList>
    </citation>
    <scope>NUCLEOTIDE SEQUENCE [LARGE SCALE GENOMIC DNA]</scope>
    <source>
        <strain evidence="1">PRJEB14757</strain>
    </source>
</reference>